<evidence type="ECO:0000313" key="3">
    <source>
        <dbReference type="Proteomes" id="UP001054945"/>
    </source>
</evidence>
<accession>A0AAV4NUA3</accession>
<feature type="region of interest" description="Disordered" evidence="1">
    <location>
        <begin position="1"/>
        <end position="36"/>
    </location>
</feature>
<organism evidence="2 3">
    <name type="scientific">Caerostris extrusa</name>
    <name type="common">Bark spider</name>
    <name type="synonym">Caerostris bankana</name>
    <dbReference type="NCBI Taxonomy" id="172846"/>
    <lineage>
        <taxon>Eukaryota</taxon>
        <taxon>Metazoa</taxon>
        <taxon>Ecdysozoa</taxon>
        <taxon>Arthropoda</taxon>
        <taxon>Chelicerata</taxon>
        <taxon>Arachnida</taxon>
        <taxon>Araneae</taxon>
        <taxon>Araneomorphae</taxon>
        <taxon>Entelegynae</taxon>
        <taxon>Araneoidea</taxon>
        <taxon>Araneidae</taxon>
        <taxon>Caerostris</taxon>
    </lineage>
</organism>
<keyword evidence="3" id="KW-1185">Reference proteome</keyword>
<evidence type="ECO:0000256" key="1">
    <source>
        <dbReference type="SAM" id="MobiDB-lite"/>
    </source>
</evidence>
<dbReference type="EMBL" id="BPLR01021283">
    <property type="protein sequence ID" value="GIX88009.1"/>
    <property type="molecule type" value="Genomic_DNA"/>
</dbReference>
<reference evidence="2 3" key="1">
    <citation type="submission" date="2021-06" db="EMBL/GenBank/DDBJ databases">
        <title>Caerostris extrusa draft genome.</title>
        <authorList>
            <person name="Kono N."/>
            <person name="Arakawa K."/>
        </authorList>
    </citation>
    <scope>NUCLEOTIDE SEQUENCE [LARGE SCALE GENOMIC DNA]</scope>
</reference>
<name>A0AAV4NUA3_CAEEX</name>
<dbReference type="Proteomes" id="UP001054945">
    <property type="component" value="Unassembled WGS sequence"/>
</dbReference>
<feature type="compositionally biased region" description="Basic residues" evidence="1">
    <location>
        <begin position="25"/>
        <end position="34"/>
    </location>
</feature>
<comment type="caution">
    <text evidence="2">The sequence shown here is derived from an EMBL/GenBank/DDBJ whole genome shotgun (WGS) entry which is preliminary data.</text>
</comment>
<gene>
    <name evidence="2" type="ORF">CEXT_679671</name>
</gene>
<sequence length="114" mass="13499">MRKIKRSMQQQQQQEKNNNMMTDHLKKKSHRKTSPRIVFPCQSLEKKSSKRFSCPNEILELINRKKKNSKKTKKKKLLPHFLKRFFPGSSSSSPGESQLHPGKKINSYYPRIFP</sequence>
<evidence type="ECO:0000313" key="2">
    <source>
        <dbReference type="EMBL" id="GIX88009.1"/>
    </source>
</evidence>
<feature type="compositionally biased region" description="Low complexity" evidence="1">
    <location>
        <begin position="87"/>
        <end position="97"/>
    </location>
</feature>
<dbReference type="AlphaFoldDB" id="A0AAV4NUA3"/>
<proteinExistence type="predicted"/>
<feature type="region of interest" description="Disordered" evidence="1">
    <location>
        <begin position="86"/>
        <end position="114"/>
    </location>
</feature>
<protein>
    <submittedName>
        <fullName evidence="2">Uncharacterized protein</fullName>
    </submittedName>
</protein>